<evidence type="ECO:0000256" key="5">
    <source>
        <dbReference type="ARBA" id="ARBA00022989"/>
    </source>
</evidence>
<dbReference type="OrthoDB" id="5667at2759"/>
<proteinExistence type="inferred from homology"/>
<sequence length="205" mass="22287">MAFQDHNIEKLDDTKASVGSNPQPSEPTTLIIPPKGGLTGWLCVIGCSMCMFSSFGFLNAYVLFTSRAYVLEYTAHSKHTELECFRRTTNFTNSPCLMWLPAPLFGRILDTYGPTPVLIPCSVLCVFSLCMTSLCHKYYQIILAQGVGFGFGACGIFVAAFVCAGQWFEKRRGLALGIVTAGNSLGTNLIPTFVALSLLLWGSGE</sequence>
<dbReference type="EMBL" id="PQXJ01000105">
    <property type="protein sequence ID" value="TGO63056.1"/>
    <property type="molecule type" value="Genomic_DNA"/>
</dbReference>
<dbReference type="AlphaFoldDB" id="A0A4Z1INR4"/>
<comment type="similarity">
    <text evidence="2">Belongs to the major facilitator superfamily. Monocarboxylate porter (TC 2.A.1.13) family.</text>
</comment>
<dbReference type="InterPro" id="IPR011701">
    <property type="entry name" value="MFS"/>
</dbReference>
<evidence type="ECO:0000256" key="7">
    <source>
        <dbReference type="SAM" id="Phobius"/>
    </source>
</evidence>
<keyword evidence="9" id="KW-1185">Reference proteome</keyword>
<dbReference type="InterPro" id="IPR050327">
    <property type="entry name" value="Proton-linked_MCT"/>
</dbReference>
<evidence type="ECO:0000256" key="6">
    <source>
        <dbReference type="ARBA" id="ARBA00023136"/>
    </source>
</evidence>
<reference evidence="8 9" key="1">
    <citation type="submission" date="2017-12" db="EMBL/GenBank/DDBJ databases">
        <title>Comparative genomics of Botrytis spp.</title>
        <authorList>
            <person name="Valero-Jimenez C.A."/>
            <person name="Tapia P."/>
            <person name="Veloso J."/>
            <person name="Silva-Moreno E."/>
            <person name="Staats M."/>
            <person name="Valdes J.H."/>
            <person name="Van Kan J.A.L."/>
        </authorList>
    </citation>
    <scope>NUCLEOTIDE SEQUENCE [LARGE SCALE GENOMIC DNA]</scope>
    <source>
        <strain evidence="8 9">MUCL2120</strain>
    </source>
</reference>
<keyword evidence="6 7" id="KW-0472">Membrane</keyword>
<dbReference type="PANTHER" id="PTHR11360:SF224">
    <property type="entry name" value="MAJOR FACILITATOR SUPERFAMILY (MFS) PROFILE DOMAIN-CONTAINING PROTEIN-RELATED"/>
    <property type="match status" value="1"/>
</dbReference>
<evidence type="ECO:0000256" key="3">
    <source>
        <dbReference type="ARBA" id="ARBA00022448"/>
    </source>
</evidence>
<dbReference type="Gene3D" id="1.20.1250.20">
    <property type="entry name" value="MFS general substrate transporter like domains"/>
    <property type="match status" value="1"/>
</dbReference>
<dbReference type="SUPFAM" id="SSF103473">
    <property type="entry name" value="MFS general substrate transporter"/>
    <property type="match status" value="1"/>
</dbReference>
<comment type="caution">
    <text evidence="8">The sequence shown here is derived from an EMBL/GenBank/DDBJ whole genome shotgun (WGS) entry which is preliminary data.</text>
</comment>
<evidence type="ECO:0000313" key="9">
    <source>
        <dbReference type="Proteomes" id="UP000297452"/>
    </source>
</evidence>
<keyword evidence="3" id="KW-0813">Transport</keyword>
<feature type="transmembrane region" description="Helical" evidence="7">
    <location>
        <begin position="117"/>
        <end position="135"/>
    </location>
</feature>
<protein>
    <recommendedName>
        <fullName evidence="10">Major facilitator superfamily (MFS) profile domain-containing protein</fullName>
    </recommendedName>
</protein>
<feature type="transmembrane region" description="Helical" evidence="7">
    <location>
        <begin position="41"/>
        <end position="64"/>
    </location>
</feature>
<evidence type="ECO:0000256" key="1">
    <source>
        <dbReference type="ARBA" id="ARBA00004141"/>
    </source>
</evidence>
<evidence type="ECO:0000313" key="8">
    <source>
        <dbReference type="EMBL" id="TGO63056.1"/>
    </source>
</evidence>
<accession>A0A4Z1INR4</accession>
<feature type="transmembrane region" description="Helical" evidence="7">
    <location>
        <begin position="174"/>
        <end position="201"/>
    </location>
</feature>
<evidence type="ECO:0000256" key="2">
    <source>
        <dbReference type="ARBA" id="ARBA00006727"/>
    </source>
</evidence>
<feature type="transmembrane region" description="Helical" evidence="7">
    <location>
        <begin position="147"/>
        <end position="168"/>
    </location>
</feature>
<gene>
    <name evidence="8" type="ORF">BOTNAR_0105g00160</name>
</gene>
<keyword evidence="4 7" id="KW-0812">Transmembrane</keyword>
<dbReference type="InterPro" id="IPR036259">
    <property type="entry name" value="MFS_trans_sf"/>
</dbReference>
<evidence type="ECO:0008006" key="10">
    <source>
        <dbReference type="Google" id="ProtNLM"/>
    </source>
</evidence>
<comment type="subcellular location">
    <subcellularLocation>
        <location evidence="1">Membrane</location>
        <topology evidence="1">Multi-pass membrane protein</topology>
    </subcellularLocation>
</comment>
<organism evidence="8 9">
    <name type="scientific">Botryotinia narcissicola</name>
    <dbReference type="NCBI Taxonomy" id="278944"/>
    <lineage>
        <taxon>Eukaryota</taxon>
        <taxon>Fungi</taxon>
        <taxon>Dikarya</taxon>
        <taxon>Ascomycota</taxon>
        <taxon>Pezizomycotina</taxon>
        <taxon>Leotiomycetes</taxon>
        <taxon>Helotiales</taxon>
        <taxon>Sclerotiniaceae</taxon>
        <taxon>Botryotinia</taxon>
    </lineage>
</organism>
<dbReference type="Proteomes" id="UP000297452">
    <property type="component" value="Unassembled WGS sequence"/>
</dbReference>
<dbReference type="GO" id="GO:0022857">
    <property type="term" value="F:transmembrane transporter activity"/>
    <property type="evidence" value="ECO:0007669"/>
    <property type="project" value="InterPro"/>
</dbReference>
<keyword evidence="5 7" id="KW-1133">Transmembrane helix</keyword>
<evidence type="ECO:0000256" key="4">
    <source>
        <dbReference type="ARBA" id="ARBA00022692"/>
    </source>
</evidence>
<dbReference type="PANTHER" id="PTHR11360">
    <property type="entry name" value="MONOCARBOXYLATE TRANSPORTER"/>
    <property type="match status" value="1"/>
</dbReference>
<dbReference type="GO" id="GO:0016020">
    <property type="term" value="C:membrane"/>
    <property type="evidence" value="ECO:0007669"/>
    <property type="project" value="UniProtKB-SubCell"/>
</dbReference>
<dbReference type="Pfam" id="PF07690">
    <property type="entry name" value="MFS_1"/>
    <property type="match status" value="1"/>
</dbReference>
<name>A0A4Z1INR4_9HELO</name>